<dbReference type="HOGENOM" id="CLU_2648051_0_0_9"/>
<gene>
    <name evidence="1" type="ORF">CBO05C_2370</name>
</gene>
<reference evidence="1" key="1">
    <citation type="submission" date="2013-10" db="EMBL/GenBank/DDBJ databases">
        <title>Draft genome sequence of Clostridium botulinum type B strain Osaka05.</title>
        <authorList>
            <person name="Sakaguchi Y."/>
            <person name="Hosomi K."/>
            <person name="Uchiyama J."/>
            <person name="Ogura Y."/>
            <person name="Sakaguchi M."/>
            <person name="Kohda T."/>
            <person name="Mukamoto M."/>
            <person name="Misawa N."/>
            <person name="Matsuzaki S."/>
            <person name="Hayashi T."/>
            <person name="Kozaki S."/>
        </authorList>
    </citation>
    <scope>NUCLEOTIDE SEQUENCE</scope>
    <source>
        <strain evidence="1">Osaka05</strain>
    </source>
</reference>
<sequence>MLIIGFNFEFTWENLIRYNIYAILINETPSPILEGVSDSRQIRDLGSLLKYISCYCSTALATVVNPSLFEFKYILC</sequence>
<protein>
    <submittedName>
        <fullName evidence="1">Uncharacterized protein</fullName>
    </submittedName>
</protein>
<accession>A0A0S6U6Z3</accession>
<dbReference type="AlphaFoldDB" id="A0A0S6U6Z3"/>
<name>A0A0S6U6Z3_CLOBO</name>
<dbReference type="EMBL" id="DF384213">
    <property type="protein sequence ID" value="GAE02680.1"/>
    <property type="molecule type" value="Genomic_DNA"/>
</dbReference>
<dbReference type="Proteomes" id="UP000054164">
    <property type="component" value="Unassembled WGS sequence"/>
</dbReference>
<proteinExistence type="predicted"/>
<organism evidence="1">
    <name type="scientific">Clostridium botulinum B str. Osaka05</name>
    <dbReference type="NCBI Taxonomy" id="1407017"/>
    <lineage>
        <taxon>Bacteria</taxon>
        <taxon>Bacillati</taxon>
        <taxon>Bacillota</taxon>
        <taxon>Clostridia</taxon>
        <taxon>Eubacteriales</taxon>
        <taxon>Clostridiaceae</taxon>
        <taxon>Clostridium</taxon>
    </lineage>
</organism>
<evidence type="ECO:0000313" key="1">
    <source>
        <dbReference type="EMBL" id="GAE02680.1"/>
    </source>
</evidence>